<proteinExistence type="predicted"/>
<feature type="non-terminal residue" evidence="1">
    <location>
        <position position="146"/>
    </location>
</feature>
<keyword evidence="2" id="KW-1185">Reference proteome</keyword>
<gene>
    <name evidence="1" type="ORF">SPELUC_LOCUS14287</name>
</gene>
<accession>A0ACA9QEM6</accession>
<organism evidence="1 2">
    <name type="scientific">Cetraspora pellucida</name>
    <dbReference type="NCBI Taxonomy" id="1433469"/>
    <lineage>
        <taxon>Eukaryota</taxon>
        <taxon>Fungi</taxon>
        <taxon>Fungi incertae sedis</taxon>
        <taxon>Mucoromycota</taxon>
        <taxon>Glomeromycotina</taxon>
        <taxon>Glomeromycetes</taxon>
        <taxon>Diversisporales</taxon>
        <taxon>Gigasporaceae</taxon>
        <taxon>Cetraspora</taxon>
    </lineage>
</organism>
<comment type="caution">
    <text evidence="1">The sequence shown here is derived from an EMBL/GenBank/DDBJ whole genome shotgun (WGS) entry which is preliminary data.</text>
</comment>
<dbReference type="Proteomes" id="UP000789366">
    <property type="component" value="Unassembled WGS sequence"/>
</dbReference>
<sequence length="146" mass="17301">MSFVYPGINKTFENFVHDLLKINFKDFDKPAINDHEKRLKGKVFEYFLYELACHNGMIVEMNQTFISFSKTIFKSLSDGCTDLHGQYKRLHWFAQCKYRSGNIKIQVSEVREFLNTAKRKTNYHIAFFISNIELSDYAINKLENYT</sequence>
<evidence type="ECO:0000313" key="1">
    <source>
        <dbReference type="EMBL" id="CAG8748189.1"/>
    </source>
</evidence>
<protein>
    <submittedName>
        <fullName evidence="1">6066_t:CDS:1</fullName>
    </submittedName>
</protein>
<name>A0ACA9QEM6_9GLOM</name>
<reference evidence="1" key="1">
    <citation type="submission" date="2021-06" db="EMBL/GenBank/DDBJ databases">
        <authorList>
            <person name="Kallberg Y."/>
            <person name="Tangrot J."/>
            <person name="Rosling A."/>
        </authorList>
    </citation>
    <scope>NUCLEOTIDE SEQUENCE</scope>
    <source>
        <strain evidence="1">28 12/20/2015</strain>
    </source>
</reference>
<evidence type="ECO:0000313" key="2">
    <source>
        <dbReference type="Proteomes" id="UP000789366"/>
    </source>
</evidence>
<dbReference type="EMBL" id="CAJVPW010041419">
    <property type="protein sequence ID" value="CAG8748189.1"/>
    <property type="molecule type" value="Genomic_DNA"/>
</dbReference>